<sequence length="145" mass="15134">GKKYHAACFTCAECGCSLKGGYAIAPISGKPFCAAHIKEAKKREAGRAAPAFELAVEDAVAKEMAAARIGGASGGGDAPTKYGGLDRGDRDRPTIDYKTGEELWIETGTNRKYRLAADGGKEYIGVAEKPRLGGARTWNQAAPGA</sequence>
<dbReference type="Gene3D" id="2.10.110.10">
    <property type="entry name" value="Cysteine Rich Protein"/>
    <property type="match status" value="1"/>
</dbReference>
<dbReference type="PaxDb" id="2903-EOD09685"/>
<feature type="domain" description="LIM zinc-binding" evidence="5">
    <location>
        <begin position="1"/>
        <end position="43"/>
    </location>
</feature>
<accession>A0A0D3IEK0</accession>
<evidence type="ECO:0000313" key="6">
    <source>
        <dbReference type="EnsemblProtists" id="EOD09685"/>
    </source>
</evidence>
<dbReference type="GeneID" id="17255838"/>
<dbReference type="HOGENOM" id="CLU_1791949_0_0_1"/>
<dbReference type="GO" id="GO:0046872">
    <property type="term" value="F:metal ion binding"/>
    <property type="evidence" value="ECO:0007669"/>
    <property type="project" value="UniProtKB-KW"/>
</dbReference>
<organism evidence="6 7">
    <name type="scientific">Emiliania huxleyi (strain CCMP1516)</name>
    <dbReference type="NCBI Taxonomy" id="280463"/>
    <lineage>
        <taxon>Eukaryota</taxon>
        <taxon>Haptista</taxon>
        <taxon>Haptophyta</taxon>
        <taxon>Prymnesiophyceae</taxon>
        <taxon>Isochrysidales</taxon>
        <taxon>Noelaerhabdaceae</taxon>
        <taxon>Emiliania</taxon>
    </lineage>
</organism>
<feature type="compositionally biased region" description="Basic and acidic residues" evidence="4">
    <location>
        <begin position="84"/>
        <end position="94"/>
    </location>
</feature>
<evidence type="ECO:0000256" key="4">
    <source>
        <dbReference type="SAM" id="MobiDB-lite"/>
    </source>
</evidence>
<proteinExistence type="predicted"/>
<reference evidence="7" key="1">
    <citation type="journal article" date="2013" name="Nature">
        <title>Pan genome of the phytoplankton Emiliania underpins its global distribution.</title>
        <authorList>
            <person name="Read B.A."/>
            <person name="Kegel J."/>
            <person name="Klute M.J."/>
            <person name="Kuo A."/>
            <person name="Lefebvre S.C."/>
            <person name="Maumus F."/>
            <person name="Mayer C."/>
            <person name="Miller J."/>
            <person name="Monier A."/>
            <person name="Salamov A."/>
            <person name="Young J."/>
            <person name="Aguilar M."/>
            <person name="Claverie J.M."/>
            <person name="Frickenhaus S."/>
            <person name="Gonzalez K."/>
            <person name="Herman E.K."/>
            <person name="Lin Y.C."/>
            <person name="Napier J."/>
            <person name="Ogata H."/>
            <person name="Sarno A.F."/>
            <person name="Shmutz J."/>
            <person name="Schroeder D."/>
            <person name="de Vargas C."/>
            <person name="Verret F."/>
            <person name="von Dassow P."/>
            <person name="Valentin K."/>
            <person name="Van de Peer Y."/>
            <person name="Wheeler G."/>
            <person name="Dacks J.B."/>
            <person name="Delwiche C.F."/>
            <person name="Dyhrman S.T."/>
            <person name="Glockner G."/>
            <person name="John U."/>
            <person name="Richards T."/>
            <person name="Worden A.Z."/>
            <person name="Zhang X."/>
            <person name="Grigoriev I.V."/>
            <person name="Allen A.E."/>
            <person name="Bidle K."/>
            <person name="Borodovsky M."/>
            <person name="Bowler C."/>
            <person name="Brownlee C."/>
            <person name="Cock J.M."/>
            <person name="Elias M."/>
            <person name="Gladyshev V.N."/>
            <person name="Groth M."/>
            <person name="Guda C."/>
            <person name="Hadaegh A."/>
            <person name="Iglesias-Rodriguez M.D."/>
            <person name="Jenkins J."/>
            <person name="Jones B.M."/>
            <person name="Lawson T."/>
            <person name="Leese F."/>
            <person name="Lindquist E."/>
            <person name="Lobanov A."/>
            <person name="Lomsadze A."/>
            <person name="Malik S.B."/>
            <person name="Marsh M.E."/>
            <person name="Mackinder L."/>
            <person name="Mock T."/>
            <person name="Mueller-Roeber B."/>
            <person name="Pagarete A."/>
            <person name="Parker M."/>
            <person name="Probert I."/>
            <person name="Quesneville H."/>
            <person name="Raines C."/>
            <person name="Rensing S.A."/>
            <person name="Riano-Pachon D.M."/>
            <person name="Richier S."/>
            <person name="Rokitta S."/>
            <person name="Shiraiwa Y."/>
            <person name="Soanes D.M."/>
            <person name="van der Giezen M."/>
            <person name="Wahlund T.M."/>
            <person name="Williams B."/>
            <person name="Wilson W."/>
            <person name="Wolfe G."/>
            <person name="Wurch L.L."/>
        </authorList>
    </citation>
    <scope>NUCLEOTIDE SEQUENCE</scope>
</reference>
<dbReference type="PROSITE" id="PS50023">
    <property type="entry name" value="LIM_DOMAIN_2"/>
    <property type="match status" value="1"/>
</dbReference>
<feature type="region of interest" description="Disordered" evidence="4">
    <location>
        <begin position="71"/>
        <end position="94"/>
    </location>
</feature>
<dbReference type="Proteomes" id="UP000013827">
    <property type="component" value="Unassembled WGS sequence"/>
</dbReference>
<evidence type="ECO:0000259" key="5">
    <source>
        <dbReference type="PROSITE" id="PS50023"/>
    </source>
</evidence>
<dbReference type="RefSeq" id="XP_005762114.1">
    <property type="nucleotide sequence ID" value="XM_005762057.1"/>
</dbReference>
<dbReference type="AlphaFoldDB" id="A0A0D3IEK0"/>
<evidence type="ECO:0000256" key="3">
    <source>
        <dbReference type="PROSITE-ProRule" id="PRU00125"/>
    </source>
</evidence>
<dbReference type="Pfam" id="PF00412">
    <property type="entry name" value="LIM"/>
    <property type="match status" value="1"/>
</dbReference>
<protein>
    <recommendedName>
        <fullName evidence="5">LIM zinc-binding domain-containing protein</fullName>
    </recommendedName>
</protein>
<reference evidence="6" key="2">
    <citation type="submission" date="2024-10" db="UniProtKB">
        <authorList>
            <consortium name="EnsemblProtists"/>
        </authorList>
    </citation>
    <scope>IDENTIFICATION</scope>
</reference>
<keyword evidence="7" id="KW-1185">Reference proteome</keyword>
<evidence type="ECO:0000313" key="7">
    <source>
        <dbReference type="Proteomes" id="UP000013827"/>
    </source>
</evidence>
<dbReference type="InterPro" id="IPR001781">
    <property type="entry name" value="Znf_LIM"/>
</dbReference>
<keyword evidence="3" id="KW-0440">LIM domain</keyword>
<dbReference type="KEGG" id="ehx:EMIHUDRAFT_124876"/>
<name>A0A0D3IEK0_EMIH1</name>
<dbReference type="EnsemblProtists" id="EOD09685">
    <property type="protein sequence ID" value="EOD09685"/>
    <property type="gene ID" value="EMIHUDRAFT_124876"/>
</dbReference>
<evidence type="ECO:0000256" key="2">
    <source>
        <dbReference type="ARBA" id="ARBA00022833"/>
    </source>
</evidence>
<keyword evidence="1 3" id="KW-0479">Metal-binding</keyword>
<keyword evidence="2 3" id="KW-0862">Zinc</keyword>
<evidence type="ECO:0000256" key="1">
    <source>
        <dbReference type="ARBA" id="ARBA00022723"/>
    </source>
</evidence>
<dbReference type="CDD" id="cd08368">
    <property type="entry name" value="LIM"/>
    <property type="match status" value="1"/>
</dbReference>